<dbReference type="AlphaFoldDB" id="A0A2P5DRI2"/>
<dbReference type="Proteomes" id="UP000237105">
    <property type="component" value="Unassembled WGS sequence"/>
</dbReference>
<protein>
    <recommendedName>
        <fullName evidence="1">DUF1985 domain-containing protein</fullName>
    </recommendedName>
</protein>
<comment type="caution">
    <text evidence="2">The sequence shown here is derived from an EMBL/GenBank/DDBJ whole genome shotgun (WGS) entry which is preliminary data.</text>
</comment>
<evidence type="ECO:0000313" key="3">
    <source>
        <dbReference type="Proteomes" id="UP000237105"/>
    </source>
</evidence>
<dbReference type="OrthoDB" id="1194650at2759"/>
<gene>
    <name evidence="2" type="ORF">PanWU01x14_038510</name>
</gene>
<sequence length="100" mass="12109">MLQILSIDLKKLTFQKNNNLTRRVLKDFLVTHQKIGNDEDAVKVAMVFMVENILMSKREIIFIDNFMFKLIDDEDKFEDYPWRQICYEETHQILVIWILN</sequence>
<dbReference type="PANTHER" id="PTHR48449:SF1">
    <property type="entry name" value="DUF1985 DOMAIN-CONTAINING PROTEIN"/>
    <property type="match status" value="1"/>
</dbReference>
<dbReference type="PANTHER" id="PTHR48449">
    <property type="entry name" value="DUF1985 DOMAIN-CONTAINING PROTEIN"/>
    <property type="match status" value="1"/>
</dbReference>
<reference evidence="3" key="1">
    <citation type="submission" date="2016-06" db="EMBL/GenBank/DDBJ databases">
        <title>Parallel loss of symbiosis genes in relatives of nitrogen-fixing non-legume Parasponia.</title>
        <authorList>
            <person name="Van Velzen R."/>
            <person name="Holmer R."/>
            <person name="Bu F."/>
            <person name="Rutten L."/>
            <person name="Van Zeijl A."/>
            <person name="Liu W."/>
            <person name="Santuari L."/>
            <person name="Cao Q."/>
            <person name="Sharma T."/>
            <person name="Shen D."/>
            <person name="Roswanjaya Y."/>
            <person name="Wardhani T."/>
            <person name="Kalhor M.S."/>
            <person name="Jansen J."/>
            <person name="Van den Hoogen J."/>
            <person name="Gungor B."/>
            <person name="Hartog M."/>
            <person name="Hontelez J."/>
            <person name="Verver J."/>
            <person name="Yang W.-C."/>
            <person name="Schijlen E."/>
            <person name="Repin R."/>
            <person name="Schilthuizen M."/>
            <person name="Schranz E."/>
            <person name="Heidstra R."/>
            <person name="Miyata K."/>
            <person name="Fedorova E."/>
            <person name="Kohlen W."/>
            <person name="Bisseling T."/>
            <person name="Smit S."/>
            <person name="Geurts R."/>
        </authorList>
    </citation>
    <scope>NUCLEOTIDE SEQUENCE [LARGE SCALE GENOMIC DNA]</scope>
    <source>
        <strain evidence="3">cv. WU1-14</strain>
    </source>
</reference>
<accession>A0A2P5DRI2</accession>
<feature type="domain" description="DUF1985" evidence="1">
    <location>
        <begin position="11"/>
        <end position="90"/>
    </location>
</feature>
<dbReference type="InterPro" id="IPR015410">
    <property type="entry name" value="DUF1985"/>
</dbReference>
<organism evidence="2 3">
    <name type="scientific">Parasponia andersonii</name>
    <name type="common">Sponia andersonii</name>
    <dbReference type="NCBI Taxonomy" id="3476"/>
    <lineage>
        <taxon>Eukaryota</taxon>
        <taxon>Viridiplantae</taxon>
        <taxon>Streptophyta</taxon>
        <taxon>Embryophyta</taxon>
        <taxon>Tracheophyta</taxon>
        <taxon>Spermatophyta</taxon>
        <taxon>Magnoliopsida</taxon>
        <taxon>eudicotyledons</taxon>
        <taxon>Gunneridae</taxon>
        <taxon>Pentapetalae</taxon>
        <taxon>rosids</taxon>
        <taxon>fabids</taxon>
        <taxon>Rosales</taxon>
        <taxon>Cannabaceae</taxon>
        <taxon>Parasponia</taxon>
    </lineage>
</organism>
<dbReference type="Pfam" id="PF09331">
    <property type="entry name" value="DUF1985"/>
    <property type="match status" value="1"/>
</dbReference>
<dbReference type="EMBL" id="JXTB01000021">
    <property type="protein sequence ID" value="PON75900.1"/>
    <property type="molecule type" value="Genomic_DNA"/>
</dbReference>
<proteinExistence type="predicted"/>
<evidence type="ECO:0000313" key="2">
    <source>
        <dbReference type="EMBL" id="PON75900.1"/>
    </source>
</evidence>
<keyword evidence="3" id="KW-1185">Reference proteome</keyword>
<evidence type="ECO:0000259" key="1">
    <source>
        <dbReference type="Pfam" id="PF09331"/>
    </source>
</evidence>
<name>A0A2P5DRI2_PARAD</name>